<dbReference type="OrthoDB" id="8759523at2"/>
<feature type="transmembrane region" description="Helical" evidence="1">
    <location>
        <begin position="21"/>
        <end position="42"/>
    </location>
</feature>
<dbReference type="KEGG" id="mass:CR152_25580"/>
<reference evidence="2" key="1">
    <citation type="submission" date="2017-10" db="EMBL/GenBank/DDBJ databases">
        <title>Massilia psychrophilum sp. nov., a novel purple-pigmented bacterium isolated from Tianshan glacier, Xinjiang Municipality, China.</title>
        <authorList>
            <person name="Wang H."/>
        </authorList>
    </citation>
    <scope>NUCLEOTIDE SEQUENCE [LARGE SCALE GENOMIC DNA]</scope>
    <source>
        <strain evidence="2">B2</strain>
    </source>
</reference>
<dbReference type="EMBL" id="CP024608">
    <property type="protein sequence ID" value="ATQ77496.1"/>
    <property type="molecule type" value="Genomic_DNA"/>
</dbReference>
<keyword evidence="3" id="KW-1185">Reference proteome</keyword>
<keyword evidence="1" id="KW-1133">Transmembrane helix</keyword>
<evidence type="ECO:0000313" key="3">
    <source>
        <dbReference type="Proteomes" id="UP000229897"/>
    </source>
</evidence>
<sequence>MCTERTAIRPRTLAYQRGISFVELIIFMVIIGVGLAGILNAMNLTTRVSADPLVRKQALMLAEGLMEEVQLARFTFCDATDEQVDSATSAAIGAAGCATLVENVGNEAGGTRPFDNVNDYVAAYGSATEAFLTSGKLSDAAGMEIPLPGYTARLTVTPTSLLGPAGAGLPPSEALWIRVAVSYNNVETVVLDGYRTRYAPNSPP</sequence>
<protein>
    <submittedName>
        <fullName evidence="2">MSHA biogenesis protein MshD</fullName>
    </submittedName>
</protein>
<evidence type="ECO:0000256" key="1">
    <source>
        <dbReference type="SAM" id="Phobius"/>
    </source>
</evidence>
<accession>A0A2D2DR90</accession>
<dbReference type="RefSeq" id="WP_099879723.1">
    <property type="nucleotide sequence ID" value="NZ_CP024608.1"/>
</dbReference>
<organism evidence="2 3">
    <name type="scientific">Massilia violaceinigra</name>
    <dbReference type="NCBI Taxonomy" id="2045208"/>
    <lineage>
        <taxon>Bacteria</taxon>
        <taxon>Pseudomonadati</taxon>
        <taxon>Pseudomonadota</taxon>
        <taxon>Betaproteobacteria</taxon>
        <taxon>Burkholderiales</taxon>
        <taxon>Oxalobacteraceae</taxon>
        <taxon>Telluria group</taxon>
        <taxon>Massilia</taxon>
    </lineage>
</organism>
<dbReference type="Proteomes" id="UP000229897">
    <property type="component" value="Chromosome"/>
</dbReference>
<dbReference type="AlphaFoldDB" id="A0A2D2DR90"/>
<keyword evidence="1" id="KW-0472">Membrane</keyword>
<keyword evidence="1" id="KW-0812">Transmembrane</keyword>
<gene>
    <name evidence="2" type="ORF">CR152_25580</name>
</gene>
<evidence type="ECO:0000313" key="2">
    <source>
        <dbReference type="EMBL" id="ATQ77496.1"/>
    </source>
</evidence>
<proteinExistence type="predicted"/>
<name>A0A2D2DR90_9BURK</name>